<protein>
    <submittedName>
        <fullName evidence="2">SGNH/GDSL hydrolase family protein</fullName>
    </submittedName>
</protein>
<keyword evidence="2" id="KW-0378">Hydrolase</keyword>
<dbReference type="RefSeq" id="WP_194706760.1">
    <property type="nucleotide sequence ID" value="NZ_JADKPN010000005.1"/>
</dbReference>
<evidence type="ECO:0000313" key="3">
    <source>
        <dbReference type="Proteomes" id="UP000640489"/>
    </source>
</evidence>
<evidence type="ECO:0000259" key="1">
    <source>
        <dbReference type="Pfam" id="PF13472"/>
    </source>
</evidence>
<dbReference type="AlphaFoldDB" id="A0A930YI34"/>
<gene>
    <name evidence="2" type="ORF">ISU07_10580</name>
</gene>
<dbReference type="SUPFAM" id="SSF52266">
    <property type="entry name" value="SGNH hydrolase"/>
    <property type="match status" value="1"/>
</dbReference>
<proteinExistence type="predicted"/>
<dbReference type="EMBL" id="JADKPN010000005">
    <property type="protein sequence ID" value="MBF4763574.1"/>
    <property type="molecule type" value="Genomic_DNA"/>
</dbReference>
<feature type="domain" description="SGNH hydrolase-type esterase" evidence="1">
    <location>
        <begin position="3"/>
        <end position="199"/>
    </location>
</feature>
<evidence type="ECO:0000313" key="2">
    <source>
        <dbReference type="EMBL" id="MBF4763574.1"/>
    </source>
</evidence>
<dbReference type="InterPro" id="IPR013830">
    <property type="entry name" value="SGNH_hydro"/>
</dbReference>
<dbReference type="GO" id="GO:0016787">
    <property type="term" value="F:hydrolase activity"/>
    <property type="evidence" value="ECO:0007669"/>
    <property type="project" value="UniProtKB-KW"/>
</dbReference>
<comment type="caution">
    <text evidence="2">The sequence shown here is derived from an EMBL/GenBank/DDBJ whole genome shotgun (WGS) entry which is preliminary data.</text>
</comment>
<dbReference type="Proteomes" id="UP000640489">
    <property type="component" value="Unassembled WGS sequence"/>
</dbReference>
<dbReference type="Pfam" id="PF13472">
    <property type="entry name" value="Lipase_GDSL_2"/>
    <property type="match status" value="1"/>
</dbReference>
<reference evidence="2" key="1">
    <citation type="submission" date="2020-11" db="EMBL/GenBank/DDBJ databases">
        <title>Nocardioides sp. nov., isolated from Soil of Cynanchum wilfordii Hemsley rhizosphere.</title>
        <authorList>
            <person name="Lee J.-S."/>
            <person name="Suh M.K."/>
            <person name="Kim J.-S."/>
        </authorList>
    </citation>
    <scope>NUCLEOTIDE SEQUENCE</scope>
    <source>
        <strain evidence="2">KCTC 19275</strain>
    </source>
</reference>
<keyword evidence="3" id="KW-1185">Reference proteome</keyword>
<name>A0A930YI34_9ACTN</name>
<organism evidence="2 3">
    <name type="scientific">Nocardioides islandensis</name>
    <dbReference type="NCBI Taxonomy" id="433663"/>
    <lineage>
        <taxon>Bacteria</taxon>
        <taxon>Bacillati</taxon>
        <taxon>Actinomycetota</taxon>
        <taxon>Actinomycetes</taxon>
        <taxon>Propionibacteriales</taxon>
        <taxon>Nocardioidaceae</taxon>
        <taxon>Nocardioides</taxon>
    </lineage>
</organism>
<accession>A0A930YI34</accession>
<sequence>MSLGDSWPEGAHCNGCRTFPQLHAEMLQESLGEPVTLVDLAGQAQPSFDAPGGGGSAGLLHALRTAESFRAEVATGDIIVIATGPNDGGEIFEQIMDGTCGGKDDAGCVVPLARTWMREFDAILDEIEALRAGLPTAIRLVNAANAFNDPTASAATRRGFAAYFQALTVALCDNAEAHHVVCVDVRPVLNGPDFDQPVDDSTQESMDAVAELLRRTGVPELE</sequence>
<dbReference type="Gene3D" id="3.40.50.1110">
    <property type="entry name" value="SGNH hydrolase"/>
    <property type="match status" value="1"/>
</dbReference>
<dbReference type="InterPro" id="IPR036514">
    <property type="entry name" value="SGNH_hydro_sf"/>
</dbReference>